<reference evidence="2" key="1">
    <citation type="submission" date="2020-11" db="EMBL/GenBank/DDBJ databases">
        <authorList>
            <person name="Tran Van P."/>
        </authorList>
    </citation>
    <scope>NUCLEOTIDE SEQUENCE</scope>
</reference>
<feature type="compositionally biased region" description="Gly residues" evidence="1">
    <location>
        <begin position="31"/>
        <end position="43"/>
    </location>
</feature>
<proteinExistence type="predicted"/>
<dbReference type="AlphaFoldDB" id="A0A7R8Z4Q3"/>
<name>A0A7R8Z4Q3_TIMDO</name>
<protein>
    <submittedName>
        <fullName evidence="2">Uncharacterized protein</fullName>
    </submittedName>
</protein>
<organism evidence="2">
    <name type="scientific">Timema douglasi</name>
    <name type="common">Walking stick</name>
    <dbReference type="NCBI Taxonomy" id="61478"/>
    <lineage>
        <taxon>Eukaryota</taxon>
        <taxon>Metazoa</taxon>
        <taxon>Ecdysozoa</taxon>
        <taxon>Arthropoda</taxon>
        <taxon>Hexapoda</taxon>
        <taxon>Insecta</taxon>
        <taxon>Pterygota</taxon>
        <taxon>Neoptera</taxon>
        <taxon>Polyneoptera</taxon>
        <taxon>Phasmatodea</taxon>
        <taxon>Timematodea</taxon>
        <taxon>Timematoidea</taxon>
        <taxon>Timematidae</taxon>
        <taxon>Timema</taxon>
    </lineage>
</organism>
<gene>
    <name evidence="2" type="ORF">TDIB3V08_LOCUS377</name>
</gene>
<feature type="region of interest" description="Disordered" evidence="1">
    <location>
        <begin position="1"/>
        <end position="51"/>
    </location>
</feature>
<sequence length="200" mass="21983">MIYPPNSSGGSGGGVGCSRNRGPNPRPGPKIRGGGSARSGGGKNKQHQQVVQWKQRNVQEGVVLVDEAQLSKLIKREPIHKYYDMDPEPFAKEVSLVSVHTCPVPSSDSSRSAFLQLLAFLTLPLNDQLPSRTRIIEAPTPRAMTIPHLSERLCAQPASCFQDLALRRTHDLQSLVSPYNLNMATNTSRGDLRFDWLNVT</sequence>
<dbReference type="EMBL" id="OA564342">
    <property type="protein sequence ID" value="CAD7193937.1"/>
    <property type="molecule type" value="Genomic_DNA"/>
</dbReference>
<evidence type="ECO:0000256" key="1">
    <source>
        <dbReference type="SAM" id="MobiDB-lite"/>
    </source>
</evidence>
<evidence type="ECO:0000313" key="2">
    <source>
        <dbReference type="EMBL" id="CAD7193937.1"/>
    </source>
</evidence>
<accession>A0A7R8Z4Q3</accession>